<keyword evidence="2" id="KW-0614">Plasmid</keyword>
<accession>A0A1B2EWX7</accession>
<protein>
    <submittedName>
        <fullName evidence="2">Uncharacterized protein</fullName>
    </submittedName>
</protein>
<evidence type="ECO:0000313" key="2">
    <source>
        <dbReference type="EMBL" id="ANY84474.1"/>
    </source>
</evidence>
<geneLocation type="plasmid" evidence="2">
    <name>unnamed2</name>
</geneLocation>
<sequence>MALGLSSGPASTAEDVIEQAVHLAMQREEGITREYSATGTERGHGIAGHRAFLLVQLAISAEVDPPEGQHNSDWIRSEPKHSTIGTNYIPTPIRLEWRLGHDG</sequence>
<organism evidence="2">
    <name type="scientific">Microvirga ossetica</name>
    <dbReference type="NCBI Taxonomy" id="1882682"/>
    <lineage>
        <taxon>Bacteria</taxon>
        <taxon>Pseudomonadati</taxon>
        <taxon>Pseudomonadota</taxon>
        <taxon>Alphaproteobacteria</taxon>
        <taxon>Hyphomicrobiales</taxon>
        <taxon>Methylobacteriaceae</taxon>
        <taxon>Microvirga</taxon>
    </lineage>
</organism>
<feature type="region of interest" description="Disordered" evidence="1">
    <location>
        <begin position="64"/>
        <end position="87"/>
    </location>
</feature>
<name>A0A1B2EWX7_9HYPH</name>
<dbReference type="EMBL" id="CP016619">
    <property type="protein sequence ID" value="ANY84474.1"/>
    <property type="molecule type" value="Genomic_DNA"/>
</dbReference>
<proteinExistence type="predicted"/>
<reference evidence="2" key="1">
    <citation type="submission" date="2016-07" db="EMBL/GenBank/DDBJ databases">
        <title>Microvirga ossetica sp. nov. a new species of rhizobia isolated from root nodules of the legume species Vicia alpestris Steven originated from North Ossetia region in the Caucasus.</title>
        <authorList>
            <person name="Safronova V.I."/>
            <person name="Kuznetsova I.G."/>
            <person name="Sazanova A.L."/>
            <person name="Belimov A."/>
            <person name="Andronov E."/>
            <person name="Osledkin Y.S."/>
            <person name="Onishchuk O.P."/>
            <person name="Kurchak O.N."/>
            <person name="Shaposhnikov A.I."/>
            <person name="Willems A."/>
            <person name="Tikhonovich I.A."/>
        </authorList>
    </citation>
    <scope>NUCLEOTIDE SEQUENCE [LARGE SCALE GENOMIC DNA]</scope>
    <source>
        <strain evidence="2">V5/3M</strain>
        <plasmid evidence="2">unnamed2</plasmid>
    </source>
</reference>
<gene>
    <name evidence="2" type="ORF">BB934_40450</name>
</gene>
<dbReference type="KEGG" id="moc:BB934_40450"/>
<evidence type="ECO:0000256" key="1">
    <source>
        <dbReference type="SAM" id="MobiDB-lite"/>
    </source>
</evidence>
<dbReference type="AlphaFoldDB" id="A0A1B2EWX7"/>